<protein>
    <submittedName>
        <fullName evidence="9">FtsX-like permease family protein</fullName>
    </submittedName>
</protein>
<evidence type="ECO:0000256" key="6">
    <source>
        <dbReference type="SAM" id="Phobius"/>
    </source>
</evidence>
<feature type="transmembrane region" description="Helical" evidence="6">
    <location>
        <begin position="248"/>
        <end position="272"/>
    </location>
</feature>
<proteinExistence type="predicted"/>
<evidence type="ECO:0000256" key="5">
    <source>
        <dbReference type="ARBA" id="ARBA00023136"/>
    </source>
</evidence>
<dbReference type="PANTHER" id="PTHR30287">
    <property type="entry name" value="MEMBRANE COMPONENT OF PREDICTED ABC SUPERFAMILY METABOLITE UPTAKE TRANSPORTER"/>
    <property type="match status" value="1"/>
</dbReference>
<accession>A0ABR7X1P8</accession>
<keyword evidence="5 6" id="KW-0472">Membrane</keyword>
<keyword evidence="4 6" id="KW-1133">Transmembrane helix</keyword>
<keyword evidence="3 6" id="KW-0812">Transmembrane</keyword>
<evidence type="ECO:0000313" key="9">
    <source>
        <dbReference type="EMBL" id="MBD1384436.1"/>
    </source>
</evidence>
<feature type="transmembrane region" description="Helical" evidence="6">
    <location>
        <begin position="795"/>
        <end position="815"/>
    </location>
</feature>
<feature type="transmembrane region" description="Helical" evidence="6">
    <location>
        <begin position="390"/>
        <end position="408"/>
    </location>
</feature>
<feature type="transmembrane region" description="Helical" evidence="6">
    <location>
        <begin position="466"/>
        <end position="485"/>
    </location>
</feature>
<evidence type="ECO:0000256" key="1">
    <source>
        <dbReference type="ARBA" id="ARBA00004651"/>
    </source>
</evidence>
<evidence type="ECO:0000256" key="3">
    <source>
        <dbReference type="ARBA" id="ARBA00022692"/>
    </source>
</evidence>
<feature type="domain" description="ABC3 transporter permease C-terminal" evidence="7">
    <location>
        <begin position="711"/>
        <end position="825"/>
    </location>
</feature>
<dbReference type="Pfam" id="PF02687">
    <property type="entry name" value="FtsX"/>
    <property type="match status" value="2"/>
</dbReference>
<evidence type="ECO:0000259" key="7">
    <source>
        <dbReference type="Pfam" id="PF02687"/>
    </source>
</evidence>
<dbReference type="InterPro" id="IPR038766">
    <property type="entry name" value="Membrane_comp_ABC_pdt"/>
</dbReference>
<dbReference type="InterPro" id="IPR003838">
    <property type="entry name" value="ABC3_permease_C"/>
</dbReference>
<evidence type="ECO:0000256" key="2">
    <source>
        <dbReference type="ARBA" id="ARBA00022475"/>
    </source>
</evidence>
<feature type="transmembrane region" description="Helical" evidence="6">
    <location>
        <begin position="12"/>
        <end position="33"/>
    </location>
</feature>
<feature type="transmembrane region" description="Helical" evidence="6">
    <location>
        <begin position="293"/>
        <end position="318"/>
    </location>
</feature>
<feature type="domain" description="ABC3 transporter permease C-terminal" evidence="7">
    <location>
        <begin position="251"/>
        <end position="370"/>
    </location>
</feature>
<name>A0ABR7X1P8_9SPHI</name>
<comment type="caution">
    <text evidence="9">The sequence shown here is derived from an EMBL/GenBank/DDBJ whole genome shotgun (WGS) entry which is preliminary data.</text>
</comment>
<feature type="transmembrane region" description="Helical" evidence="6">
    <location>
        <begin position="338"/>
        <end position="365"/>
    </location>
</feature>
<sequence length="833" mass="91852">MAIRDSRRNRGRLLLFISSIVFGIGALVAIYSFRYNIQNDVNQQAASLIGADLTISGNKEPDVKMQKLLDSLGDDRSQERSFPSMVYFIKSQSTRLVQVKALQGAFPYYGELETTPAQAGRSFKTGKNALVDKTLMLQFNARVNDSIKIGNETFLIAGVLNKAPGQTGIASGIAPVVYIPLQYLDKTGLITTGSRINYSYYYKFGSKTDVEKLAKKLAPQLDKAGFSYNTVEGKKEGTSRSFADLSKFLSLVGFIALLLGCVGVASAINIYIREKIQSIAIMRCMGVKASEAFLIYLIQITGIGLIGSVAGAVLGTSIQHLLPYVLKDFLPITISVSISWMAIGQGILLGLIISILFALLPLISIRNISPLNTLRLSFDDTNTMRDPLRWMVYLLMLLFIASFSYLQLDSWMSAVVFTAGIIIAFLILTAIAWLLIRFTRLLVMSGWSYIWRQGFANLYRPNNQTIILTVSIGLSTAFIATLFLIQQLLISQVTLSTGDNQSNMILFDIQTPQKKGVAELTRKEGLPVLSEVPMVTMRLEKVNGKTAADAKKDSTLNISQNAYNYEYRVTYRDSLTPSETITSGNWIGKAEPGKDIPVSAEERFARRINAKVGDKLVFNVQGVPMNTYISSIRKVNWNKISTNFQVVFPNGSLEDAPQIHVLLTHVPSNAVSAKYQQAVVRQYPNVSIIDLGLVLSVLDDLLGKIGYVVKFMTGFSIITGIIVLISSVRISKYQRIQESVLLRTLGGSRKQIFAITAIEYLFLGALSALTGIVIAIGSSWLLARYTFDMPYAVNFLPVVAIFFIITLLTVIIGLLNSRGILNRSPLEVLRSNA</sequence>
<feature type="transmembrane region" description="Helical" evidence="6">
    <location>
        <begin position="711"/>
        <end position="731"/>
    </location>
</feature>
<dbReference type="PANTHER" id="PTHR30287:SF1">
    <property type="entry name" value="INNER MEMBRANE PROTEIN"/>
    <property type="match status" value="1"/>
</dbReference>
<comment type="subcellular location">
    <subcellularLocation>
        <location evidence="1">Cell membrane</location>
        <topology evidence="1">Multi-pass membrane protein</topology>
    </subcellularLocation>
</comment>
<dbReference type="EMBL" id="JACWMW010000001">
    <property type="protein sequence ID" value="MBD1384436.1"/>
    <property type="molecule type" value="Genomic_DNA"/>
</dbReference>
<evidence type="ECO:0000259" key="8">
    <source>
        <dbReference type="Pfam" id="PF12704"/>
    </source>
</evidence>
<gene>
    <name evidence="9" type="ORF">IDJ75_04030</name>
</gene>
<evidence type="ECO:0000256" key="4">
    <source>
        <dbReference type="ARBA" id="ARBA00022989"/>
    </source>
</evidence>
<dbReference type="Proteomes" id="UP000618754">
    <property type="component" value="Unassembled WGS sequence"/>
</dbReference>
<feature type="transmembrane region" description="Helical" evidence="6">
    <location>
        <begin position="414"/>
        <end position="436"/>
    </location>
</feature>
<evidence type="ECO:0000313" key="10">
    <source>
        <dbReference type="Proteomes" id="UP000618754"/>
    </source>
</evidence>
<feature type="transmembrane region" description="Helical" evidence="6">
    <location>
        <begin position="752"/>
        <end position="783"/>
    </location>
</feature>
<dbReference type="InterPro" id="IPR025857">
    <property type="entry name" value="MacB_PCD"/>
</dbReference>
<keyword evidence="10" id="KW-1185">Reference proteome</keyword>
<feature type="domain" description="MacB-like periplasmic core" evidence="8">
    <location>
        <begin position="14"/>
        <end position="218"/>
    </location>
</feature>
<keyword evidence="2" id="KW-1003">Cell membrane</keyword>
<dbReference type="Pfam" id="PF12704">
    <property type="entry name" value="MacB_PCD"/>
    <property type="match status" value="1"/>
</dbReference>
<organism evidence="9 10">
    <name type="scientific">Mucilaginibacter rigui</name>
    <dbReference type="NCBI Taxonomy" id="534635"/>
    <lineage>
        <taxon>Bacteria</taxon>
        <taxon>Pseudomonadati</taxon>
        <taxon>Bacteroidota</taxon>
        <taxon>Sphingobacteriia</taxon>
        <taxon>Sphingobacteriales</taxon>
        <taxon>Sphingobacteriaceae</taxon>
        <taxon>Mucilaginibacter</taxon>
    </lineage>
</organism>
<reference evidence="9 10" key="1">
    <citation type="submission" date="2020-09" db="EMBL/GenBank/DDBJ databases">
        <title>Novel species of Mucilaginibacter isolated from a glacier on the Tibetan Plateau.</title>
        <authorList>
            <person name="Liu Q."/>
            <person name="Xin Y.-H."/>
        </authorList>
    </citation>
    <scope>NUCLEOTIDE SEQUENCE [LARGE SCALE GENOMIC DNA]</scope>
    <source>
        <strain evidence="9 10">CGMCC 1.13878</strain>
    </source>
</reference>